<dbReference type="InterPro" id="IPR050121">
    <property type="entry name" value="Cytochrome_P450_monoxygenase"/>
</dbReference>
<evidence type="ECO:0000256" key="1">
    <source>
        <dbReference type="PIRSR" id="PIRSR602401-1"/>
    </source>
</evidence>
<organism evidence="3 4">
    <name type="scientific">Curvularia kusanoi</name>
    <name type="common">Cochliobolus kusanoi</name>
    <dbReference type="NCBI Taxonomy" id="90978"/>
    <lineage>
        <taxon>Eukaryota</taxon>
        <taxon>Fungi</taxon>
        <taxon>Dikarya</taxon>
        <taxon>Ascomycota</taxon>
        <taxon>Pezizomycotina</taxon>
        <taxon>Dothideomycetes</taxon>
        <taxon>Pleosporomycetidae</taxon>
        <taxon>Pleosporales</taxon>
        <taxon>Pleosporineae</taxon>
        <taxon>Pleosporaceae</taxon>
        <taxon>Curvularia</taxon>
    </lineage>
</organism>
<dbReference type="GO" id="GO:0004497">
    <property type="term" value="F:monooxygenase activity"/>
    <property type="evidence" value="ECO:0007669"/>
    <property type="project" value="InterPro"/>
</dbReference>
<evidence type="ECO:0000256" key="2">
    <source>
        <dbReference type="SAM" id="Phobius"/>
    </source>
</evidence>
<dbReference type="AlphaFoldDB" id="A0A9P4WBI3"/>
<dbReference type="PANTHER" id="PTHR24305:SF229">
    <property type="entry name" value="P450, PUTATIVE (EUROFUNG)-RELATED"/>
    <property type="match status" value="1"/>
</dbReference>
<dbReference type="PRINTS" id="PR00463">
    <property type="entry name" value="EP450I"/>
</dbReference>
<dbReference type="InterPro" id="IPR001128">
    <property type="entry name" value="Cyt_P450"/>
</dbReference>
<evidence type="ECO:0000313" key="4">
    <source>
        <dbReference type="Proteomes" id="UP000801428"/>
    </source>
</evidence>
<dbReference type="GO" id="GO:0005506">
    <property type="term" value="F:iron ion binding"/>
    <property type="evidence" value="ECO:0007669"/>
    <property type="project" value="InterPro"/>
</dbReference>
<dbReference type="EMBL" id="SWKU01000004">
    <property type="protein sequence ID" value="KAF3007704.1"/>
    <property type="molecule type" value="Genomic_DNA"/>
</dbReference>
<keyword evidence="2" id="KW-1133">Transmembrane helix</keyword>
<keyword evidence="1" id="KW-0408">Iron</keyword>
<evidence type="ECO:0000313" key="3">
    <source>
        <dbReference type="EMBL" id="KAF3007704.1"/>
    </source>
</evidence>
<protein>
    <recommendedName>
        <fullName evidence="5">Cytochrome P450</fullName>
    </recommendedName>
</protein>
<evidence type="ECO:0008006" key="5">
    <source>
        <dbReference type="Google" id="ProtNLM"/>
    </source>
</evidence>
<dbReference type="GO" id="GO:0016705">
    <property type="term" value="F:oxidoreductase activity, acting on paired donors, with incorporation or reduction of molecular oxygen"/>
    <property type="evidence" value="ECO:0007669"/>
    <property type="project" value="InterPro"/>
</dbReference>
<dbReference type="PRINTS" id="PR00385">
    <property type="entry name" value="P450"/>
</dbReference>
<keyword evidence="1" id="KW-0479">Metal-binding</keyword>
<feature type="binding site" description="axial binding residue" evidence="1">
    <location>
        <position position="458"/>
    </location>
    <ligand>
        <name>heme</name>
        <dbReference type="ChEBI" id="CHEBI:30413"/>
    </ligand>
    <ligandPart>
        <name>Fe</name>
        <dbReference type="ChEBI" id="CHEBI:18248"/>
    </ligandPart>
</feature>
<keyword evidence="4" id="KW-1185">Reference proteome</keyword>
<dbReference type="InterPro" id="IPR036396">
    <property type="entry name" value="Cyt_P450_sf"/>
</dbReference>
<comment type="cofactor">
    <cofactor evidence="1">
        <name>heme</name>
        <dbReference type="ChEBI" id="CHEBI:30413"/>
    </cofactor>
</comment>
<comment type="caution">
    <text evidence="3">The sequence shown here is derived from an EMBL/GenBank/DDBJ whole genome shotgun (WGS) entry which is preliminary data.</text>
</comment>
<dbReference type="Gene3D" id="1.10.630.10">
    <property type="entry name" value="Cytochrome P450"/>
    <property type="match status" value="1"/>
</dbReference>
<sequence>MFYLQLIEWSSPVAVAYLSMTLVTYWLIWITYSCLFHPLAKVPGPRWASVSRTWLMYRMYRGDYQLSHLALHEKYGPLIRIAPDELSYSKPDGVSVVYRLNNPLEKTDWYHTWKGAGLKSQIDMFTITDEKRHAAYRRVVGTVYSLTNILKNEPGIDQNVTLLIERLDGFVQRDEEVDLGLWLEMYAYDNIGSVFFGRPFGFLETSSDYGGYIAAVHKAMPFLSVMAMAPAYARTLLMIVAATIPSLLRAVLAVDDIRKSAVRETEEAMARQSDSQRYDMLTRLLDIIEKAGEKYGITHHEVTGEMWVAVMAGADSTAGGLRAVLYHLLKNPSAMDKLTAEVDAAYAGGSLTSPAQHSQVTKLPYLMAVCKEAARVWPSFQVIMPRYAPAQGLQLPNGFFVPAGYRVGLNPYIVQRDLDLFGNDAKVFRPERWLEADKDQLKAMNSTMISFGAGTRRCTGQHLAMAEIYKIMPELLHRFKITMPQDREWSTFNASFNLTSGIVCKIERRHM</sequence>
<dbReference type="CDD" id="cd11060">
    <property type="entry name" value="CYP57A1-like"/>
    <property type="match status" value="1"/>
</dbReference>
<dbReference type="OrthoDB" id="3934656at2759"/>
<proteinExistence type="predicted"/>
<keyword evidence="2" id="KW-0812">Transmembrane</keyword>
<feature type="transmembrane region" description="Helical" evidence="2">
    <location>
        <begin position="12"/>
        <end position="32"/>
    </location>
</feature>
<keyword evidence="2" id="KW-0472">Membrane</keyword>
<dbReference type="PANTHER" id="PTHR24305">
    <property type="entry name" value="CYTOCHROME P450"/>
    <property type="match status" value="1"/>
</dbReference>
<dbReference type="GO" id="GO:0020037">
    <property type="term" value="F:heme binding"/>
    <property type="evidence" value="ECO:0007669"/>
    <property type="project" value="InterPro"/>
</dbReference>
<dbReference type="Proteomes" id="UP000801428">
    <property type="component" value="Unassembled WGS sequence"/>
</dbReference>
<reference evidence="3" key="1">
    <citation type="submission" date="2019-04" db="EMBL/GenBank/DDBJ databases">
        <title>Sequencing of skin fungus with MAO and IRED activity.</title>
        <authorList>
            <person name="Marsaioli A.J."/>
            <person name="Bonatto J.M.C."/>
            <person name="Reis Junior O."/>
        </authorList>
    </citation>
    <scope>NUCLEOTIDE SEQUENCE</scope>
    <source>
        <strain evidence="3">30M1</strain>
    </source>
</reference>
<dbReference type="Pfam" id="PF00067">
    <property type="entry name" value="p450"/>
    <property type="match status" value="1"/>
</dbReference>
<keyword evidence="1" id="KW-0349">Heme</keyword>
<accession>A0A9P4WBI3</accession>
<gene>
    <name evidence="3" type="ORF">E8E13_009541</name>
</gene>
<dbReference type="InterPro" id="IPR002401">
    <property type="entry name" value="Cyt_P450_E_grp-I"/>
</dbReference>
<name>A0A9P4WBI3_CURKU</name>
<dbReference type="SUPFAM" id="SSF48264">
    <property type="entry name" value="Cytochrome P450"/>
    <property type="match status" value="1"/>
</dbReference>